<dbReference type="EMBL" id="CAUYUJ010016838">
    <property type="protein sequence ID" value="CAK0869317.1"/>
    <property type="molecule type" value="Genomic_DNA"/>
</dbReference>
<name>A0ABN9VAV4_9DINO</name>
<dbReference type="Pfam" id="PF00168">
    <property type="entry name" value="C2"/>
    <property type="match status" value="1"/>
</dbReference>
<dbReference type="PANTHER" id="PTHR45911">
    <property type="entry name" value="C2 DOMAIN-CONTAINING PROTEIN"/>
    <property type="match status" value="1"/>
</dbReference>
<dbReference type="SUPFAM" id="SSF49562">
    <property type="entry name" value="C2 domain (Calcium/lipid-binding domain, CaLB)"/>
    <property type="match status" value="1"/>
</dbReference>
<evidence type="ECO:0000256" key="1">
    <source>
        <dbReference type="ARBA" id="ARBA00022723"/>
    </source>
</evidence>
<dbReference type="SMART" id="SM00239">
    <property type="entry name" value="C2"/>
    <property type="match status" value="1"/>
</dbReference>
<evidence type="ECO:0000313" key="4">
    <source>
        <dbReference type="EMBL" id="CAK0869317.1"/>
    </source>
</evidence>
<evidence type="ECO:0000313" key="5">
    <source>
        <dbReference type="Proteomes" id="UP001189429"/>
    </source>
</evidence>
<dbReference type="InterPro" id="IPR035892">
    <property type="entry name" value="C2_domain_sf"/>
</dbReference>
<keyword evidence="2" id="KW-0106">Calcium</keyword>
<feature type="domain" description="C2" evidence="3">
    <location>
        <begin position="1"/>
        <end position="102"/>
    </location>
</feature>
<sequence>MVARLRIHIHGAKGLPAADSNGLSDPFLTGELEGKPKTKFKTEIVPGTLNPTWDQDFVINGFERGDMLSLKVFDYDNMVKAYTVGNDFLGATLMLGEDFYPY</sequence>
<comment type="caution">
    <text evidence="4">The sequence shown here is derived from an EMBL/GenBank/DDBJ whole genome shotgun (WGS) entry which is preliminary data.</text>
</comment>
<keyword evidence="1" id="KW-0479">Metal-binding</keyword>
<keyword evidence="5" id="KW-1185">Reference proteome</keyword>
<proteinExistence type="predicted"/>
<dbReference type="PRINTS" id="PR00360">
    <property type="entry name" value="C2DOMAIN"/>
</dbReference>
<dbReference type="PROSITE" id="PS50004">
    <property type="entry name" value="C2"/>
    <property type="match status" value="1"/>
</dbReference>
<evidence type="ECO:0000259" key="3">
    <source>
        <dbReference type="PROSITE" id="PS50004"/>
    </source>
</evidence>
<dbReference type="InterPro" id="IPR000008">
    <property type="entry name" value="C2_dom"/>
</dbReference>
<dbReference type="Proteomes" id="UP001189429">
    <property type="component" value="Unassembled WGS sequence"/>
</dbReference>
<protein>
    <recommendedName>
        <fullName evidence="3">C2 domain-containing protein</fullName>
    </recommendedName>
</protein>
<reference evidence="4" key="1">
    <citation type="submission" date="2023-10" db="EMBL/GenBank/DDBJ databases">
        <authorList>
            <person name="Chen Y."/>
            <person name="Shah S."/>
            <person name="Dougan E. K."/>
            <person name="Thang M."/>
            <person name="Chan C."/>
        </authorList>
    </citation>
    <scope>NUCLEOTIDE SEQUENCE [LARGE SCALE GENOMIC DNA]</scope>
</reference>
<accession>A0ABN9VAV4</accession>
<organism evidence="4 5">
    <name type="scientific">Prorocentrum cordatum</name>
    <dbReference type="NCBI Taxonomy" id="2364126"/>
    <lineage>
        <taxon>Eukaryota</taxon>
        <taxon>Sar</taxon>
        <taxon>Alveolata</taxon>
        <taxon>Dinophyceae</taxon>
        <taxon>Prorocentrales</taxon>
        <taxon>Prorocentraceae</taxon>
        <taxon>Prorocentrum</taxon>
    </lineage>
</organism>
<dbReference type="CDD" id="cd00030">
    <property type="entry name" value="C2"/>
    <property type="match status" value="1"/>
</dbReference>
<dbReference type="Gene3D" id="2.60.40.150">
    <property type="entry name" value="C2 domain"/>
    <property type="match status" value="1"/>
</dbReference>
<gene>
    <name evidence="4" type="ORF">PCOR1329_LOCUS55716</name>
</gene>
<evidence type="ECO:0000256" key="2">
    <source>
        <dbReference type="ARBA" id="ARBA00022837"/>
    </source>
</evidence>